<dbReference type="RefSeq" id="WP_138283160.1">
    <property type="nucleotide sequence ID" value="NZ_BMGE01000006.1"/>
</dbReference>
<evidence type="ECO:0008006" key="4">
    <source>
        <dbReference type="Google" id="ProtNLM"/>
    </source>
</evidence>
<evidence type="ECO:0000313" key="2">
    <source>
        <dbReference type="EMBL" id="TLU89807.1"/>
    </source>
</evidence>
<dbReference type="EMBL" id="VCEI01000029">
    <property type="protein sequence ID" value="TLU89807.1"/>
    <property type="molecule type" value="Genomic_DNA"/>
</dbReference>
<dbReference type="OrthoDB" id="976756at2"/>
<protein>
    <recommendedName>
        <fullName evidence="4">Ig-like domain-containing protein</fullName>
    </recommendedName>
</protein>
<evidence type="ECO:0000256" key="1">
    <source>
        <dbReference type="SAM" id="SignalP"/>
    </source>
</evidence>
<name>A0A5R9K7G9_9BACT</name>
<feature type="chain" id="PRO_5024458518" description="Ig-like domain-containing protein" evidence="1">
    <location>
        <begin position="22"/>
        <end position="812"/>
    </location>
</feature>
<evidence type="ECO:0000313" key="3">
    <source>
        <dbReference type="Proteomes" id="UP000309788"/>
    </source>
</evidence>
<dbReference type="Proteomes" id="UP000309788">
    <property type="component" value="Unassembled WGS sequence"/>
</dbReference>
<sequence length="812" mass="88956">MKIQFLYTLTLLLFSLGILQAQTLPGTHTIDNCTECLPPGWTGLYGTKKGHNVSNKFVYGKGIHPSANEWYYYNFIPQLPTSPSGHTNFMSIDNNTTNFSPATSKTMIKGLVSNHSYKIEYYISAAKVQYNFQYYGIGNYKMDLSWYVQSAKVEARPSDQPLAQTGSVFKNYYFGGGTNADEWIPDSLTFTANSDSASFTISGVGVTDSPGVVNLDVVGIEPVCSATKKQISLSTLAVEPCFGSTLDLTDIKYLNAIPQGTPKNPLPGFEVRIFDNPNHTGNQVKTVSKSGKYYYFFYDSVAGCYNTDNSTAGITVTFKPEQQVDITLSSIVNKCAGTTADLNTTHTSTYPVVWYKTPGHVGTQISNPESVGAGTYYAFFKDPDNGCFFTNNSTSKVVVNIPIQEQVALKGSTITKLCPTEKANLTGMIDGTIPAGTEVRWFTNKDHQGTSVTDPTAVGAGNYYPFLYDVVNQCYKTVQSGFTVSVGIVPEAQVQLNSVTINNECPSTAVDLTKSIASTVPADWKVVWYQNNAHSGAQVKNPAAVSTNGSYYPFFFNTNTSCFQTVTSTSKLDVQLSRCDIAPTQITLNAKVFLQGAMQADTMHNQLQTYFPDGTGLLPVSDPYDGSSTYDDIYNVQGVAGTVVDWVRVEIRNGLDPHFLLEAKNLLLKTNGKIVDMEGREPIFSFQSIPVRVVVKHRNHVPVMSNALNFTNKSVAYDFTTSLLQASNTGNDPAQMIQVNGVWCMWAGDVNDVLDMGIDATDYNTLFFSNTSAPFDVYIREDLNMDGGIDVTDLNILFFNNGISPYSTILNY</sequence>
<feature type="signal peptide" evidence="1">
    <location>
        <begin position="1"/>
        <end position="21"/>
    </location>
</feature>
<organism evidence="2 3">
    <name type="scientific">Dyadobacter sediminis</name>
    <dbReference type="NCBI Taxonomy" id="1493691"/>
    <lineage>
        <taxon>Bacteria</taxon>
        <taxon>Pseudomonadati</taxon>
        <taxon>Bacteroidota</taxon>
        <taxon>Cytophagia</taxon>
        <taxon>Cytophagales</taxon>
        <taxon>Spirosomataceae</taxon>
        <taxon>Dyadobacter</taxon>
    </lineage>
</organism>
<proteinExistence type="predicted"/>
<keyword evidence="3" id="KW-1185">Reference proteome</keyword>
<comment type="caution">
    <text evidence="2">The sequence shown here is derived from an EMBL/GenBank/DDBJ whole genome shotgun (WGS) entry which is preliminary data.</text>
</comment>
<gene>
    <name evidence="2" type="ORF">FEM55_19930</name>
</gene>
<accession>A0A5R9K7G9</accession>
<dbReference type="AlphaFoldDB" id="A0A5R9K7G9"/>
<keyword evidence="1" id="KW-0732">Signal</keyword>
<reference evidence="2 3" key="1">
    <citation type="submission" date="2019-05" db="EMBL/GenBank/DDBJ databases">
        <authorList>
            <person name="Qu J.-H."/>
        </authorList>
    </citation>
    <scope>NUCLEOTIDE SEQUENCE [LARGE SCALE GENOMIC DNA]</scope>
    <source>
        <strain evidence="2 3">Z12</strain>
    </source>
</reference>